<dbReference type="GO" id="GO:0047213">
    <property type="term" value="F:anthocyanidin 3-O-glucosyltransferase activity"/>
    <property type="evidence" value="ECO:0007669"/>
    <property type="project" value="UniProtKB-EC"/>
</dbReference>
<gene>
    <name evidence="8" type="ORF">NC653_035830</name>
</gene>
<accession>A0AAD6PU63</accession>
<comment type="pathway">
    <text evidence="1">Pigment biosynthesis; anthocyanin biosynthesis.</text>
</comment>
<evidence type="ECO:0000256" key="7">
    <source>
        <dbReference type="RuleBase" id="RU362057"/>
    </source>
</evidence>
<reference evidence="8 9" key="1">
    <citation type="journal article" date="2023" name="Mol. Ecol. Resour.">
        <title>Chromosome-level genome assembly of a triploid poplar Populus alba 'Berolinensis'.</title>
        <authorList>
            <person name="Chen S."/>
            <person name="Yu Y."/>
            <person name="Wang X."/>
            <person name="Wang S."/>
            <person name="Zhang T."/>
            <person name="Zhou Y."/>
            <person name="He R."/>
            <person name="Meng N."/>
            <person name="Wang Y."/>
            <person name="Liu W."/>
            <person name="Liu Z."/>
            <person name="Liu J."/>
            <person name="Guo Q."/>
            <person name="Huang H."/>
            <person name="Sederoff R.R."/>
            <person name="Wang G."/>
            <person name="Qu G."/>
            <person name="Chen S."/>
        </authorList>
    </citation>
    <scope>NUCLEOTIDE SEQUENCE [LARGE SCALE GENOMIC DNA]</scope>
    <source>
        <strain evidence="8">SC-2020</strain>
    </source>
</reference>
<organism evidence="8 9">
    <name type="scientific">Populus alba x Populus x berolinensis</name>
    <dbReference type="NCBI Taxonomy" id="444605"/>
    <lineage>
        <taxon>Eukaryota</taxon>
        <taxon>Viridiplantae</taxon>
        <taxon>Streptophyta</taxon>
        <taxon>Embryophyta</taxon>
        <taxon>Tracheophyta</taxon>
        <taxon>Spermatophyta</taxon>
        <taxon>Magnoliopsida</taxon>
        <taxon>eudicotyledons</taxon>
        <taxon>Gunneridae</taxon>
        <taxon>Pentapetalae</taxon>
        <taxon>rosids</taxon>
        <taxon>fabids</taxon>
        <taxon>Malpighiales</taxon>
        <taxon>Salicaceae</taxon>
        <taxon>Saliceae</taxon>
        <taxon>Populus</taxon>
    </lineage>
</organism>
<dbReference type="InterPro" id="IPR035595">
    <property type="entry name" value="UDP_glycos_trans_CS"/>
</dbReference>
<dbReference type="PROSITE" id="PS00375">
    <property type="entry name" value="UDPGT"/>
    <property type="match status" value="1"/>
</dbReference>
<dbReference type="PANTHER" id="PTHR48048">
    <property type="entry name" value="GLYCOSYLTRANSFERASE"/>
    <property type="match status" value="1"/>
</dbReference>
<evidence type="ECO:0000256" key="3">
    <source>
        <dbReference type="ARBA" id="ARBA00022676"/>
    </source>
</evidence>
<sequence length="481" mass="54063">MKKAELVFIPITGISHLLSSVEVAKLLVDRDERLSITFLIMKLRFDPKIDRFINSVNTACNRIRFIDLPKDEPGPNQPRKSIFSLTETQIPHVKDEVSKLVSQSESSPDSPTLSGFVLDMFCTPMIDVANEFGVPSYIFLTSGAAFLSLQFYIQALHDEQKVDPAEFKGSDAELVMPCLANPLPAKVLPSVLLDKEWLPHMLSQARRFRESKGIIINTFEELESHAIDSFSKGNTPPVYPVGPILNLNRDGDCDEESDKYKDIKQWLDDQPLSSVVYLCFGSRGSFGVDQVKEIAWGLEQSGHRFLWSLRKPPPKGTMEPPSDYTNPRDVLPEGFLERTANTGKIIGWAPQTDILAHPSVVGFVSHCGWNSILESIWFGVPIAAWPLYAEQQLNAFQIIVELGLGVEIKMDYRREFISDGNEDVISAGEIERGVRCLMELRDEKREKLKEMSGKSRKALENGGSSFTWLGRFIQDTVDQLP</sequence>
<dbReference type="SUPFAM" id="SSF53756">
    <property type="entry name" value="UDP-Glycosyltransferase/glycogen phosphorylase"/>
    <property type="match status" value="1"/>
</dbReference>
<dbReference type="Pfam" id="PF00201">
    <property type="entry name" value="UDPGT"/>
    <property type="match status" value="1"/>
</dbReference>
<dbReference type="FunFam" id="3.40.50.2000:FF:000080">
    <property type="entry name" value="Glycosyltransferase"/>
    <property type="match status" value="1"/>
</dbReference>
<evidence type="ECO:0000256" key="1">
    <source>
        <dbReference type="ARBA" id="ARBA00004935"/>
    </source>
</evidence>
<evidence type="ECO:0000256" key="4">
    <source>
        <dbReference type="ARBA" id="ARBA00022679"/>
    </source>
</evidence>
<dbReference type="Gene3D" id="3.40.50.2000">
    <property type="entry name" value="Glycogen Phosphorylase B"/>
    <property type="match status" value="2"/>
</dbReference>
<dbReference type="Proteomes" id="UP001164929">
    <property type="component" value="Chromosome 16"/>
</dbReference>
<proteinExistence type="inferred from homology"/>
<protein>
    <recommendedName>
        <fullName evidence="7">Glycosyltransferase</fullName>
        <ecNumber evidence="7">2.4.1.-</ecNumber>
    </recommendedName>
</protein>
<evidence type="ECO:0000313" key="9">
    <source>
        <dbReference type="Proteomes" id="UP001164929"/>
    </source>
</evidence>
<keyword evidence="4 6" id="KW-0808">Transferase</keyword>
<comment type="catalytic activity">
    <reaction evidence="5">
        <text>an anthocyanidin + UDP-alpha-D-glucose + H(+) = an anthocyanidin 3-O-beta-D-glucoside + UDP</text>
        <dbReference type="Rhea" id="RHEA:20093"/>
        <dbReference type="ChEBI" id="CHEBI:15378"/>
        <dbReference type="ChEBI" id="CHEBI:16307"/>
        <dbReference type="ChEBI" id="CHEBI:58223"/>
        <dbReference type="ChEBI" id="CHEBI:58885"/>
        <dbReference type="ChEBI" id="CHEBI:143576"/>
        <dbReference type="EC" id="2.4.1.115"/>
    </reaction>
</comment>
<comment type="similarity">
    <text evidence="2 6">Belongs to the UDP-glycosyltransferase family.</text>
</comment>
<dbReference type="EC" id="2.4.1.-" evidence="7"/>
<dbReference type="PANTHER" id="PTHR48048:SF45">
    <property type="entry name" value="GLYCOSYLTRANSFERASE"/>
    <property type="match status" value="1"/>
</dbReference>
<dbReference type="InterPro" id="IPR050481">
    <property type="entry name" value="UDP-glycosyltransf_plant"/>
</dbReference>
<dbReference type="InterPro" id="IPR002213">
    <property type="entry name" value="UDP_glucos_trans"/>
</dbReference>
<evidence type="ECO:0000256" key="6">
    <source>
        <dbReference type="RuleBase" id="RU003718"/>
    </source>
</evidence>
<evidence type="ECO:0000256" key="5">
    <source>
        <dbReference type="ARBA" id="ARBA00047606"/>
    </source>
</evidence>
<dbReference type="AlphaFoldDB" id="A0AAD6PU63"/>
<evidence type="ECO:0000256" key="2">
    <source>
        <dbReference type="ARBA" id="ARBA00009995"/>
    </source>
</evidence>
<keyword evidence="9" id="KW-1185">Reference proteome</keyword>
<dbReference type="EMBL" id="JAQIZT010000016">
    <property type="protein sequence ID" value="KAJ6967719.1"/>
    <property type="molecule type" value="Genomic_DNA"/>
</dbReference>
<dbReference type="FunFam" id="3.40.50.2000:FF:000056">
    <property type="entry name" value="Glycosyltransferase"/>
    <property type="match status" value="1"/>
</dbReference>
<evidence type="ECO:0000313" key="8">
    <source>
        <dbReference type="EMBL" id="KAJ6967719.1"/>
    </source>
</evidence>
<keyword evidence="3 6" id="KW-0328">Glycosyltransferase</keyword>
<comment type="caution">
    <text evidence="8">The sequence shown here is derived from an EMBL/GenBank/DDBJ whole genome shotgun (WGS) entry which is preliminary data.</text>
</comment>
<name>A0AAD6PU63_9ROSI</name>
<dbReference type="CDD" id="cd03784">
    <property type="entry name" value="GT1_Gtf-like"/>
    <property type="match status" value="1"/>
</dbReference>